<dbReference type="InterPro" id="IPR020422">
    <property type="entry name" value="TYR_PHOSPHATASE_DUAL_dom"/>
</dbReference>
<organism evidence="6">
    <name type="scientific">Ornithodoros turicata</name>
    <dbReference type="NCBI Taxonomy" id="34597"/>
    <lineage>
        <taxon>Eukaryota</taxon>
        <taxon>Metazoa</taxon>
        <taxon>Ecdysozoa</taxon>
        <taxon>Arthropoda</taxon>
        <taxon>Chelicerata</taxon>
        <taxon>Arachnida</taxon>
        <taxon>Acari</taxon>
        <taxon>Parasitiformes</taxon>
        <taxon>Ixodida</taxon>
        <taxon>Ixodoidea</taxon>
        <taxon>Argasidae</taxon>
        <taxon>Ornithodorinae</taxon>
        <taxon>Ornithodoros</taxon>
    </lineage>
</organism>
<dbReference type="CDD" id="cd14514">
    <property type="entry name" value="DUSP14-like"/>
    <property type="match status" value="1"/>
</dbReference>
<name>A0A2R5LJK8_9ACAR</name>
<dbReference type="InterPro" id="IPR000340">
    <property type="entry name" value="Dual-sp_phosphatase_cat-dom"/>
</dbReference>
<evidence type="ECO:0000256" key="2">
    <source>
        <dbReference type="ARBA" id="ARBA00022801"/>
    </source>
</evidence>
<feature type="domain" description="Tyrosine specific protein phosphatases" evidence="5">
    <location>
        <begin position="70"/>
        <end position="125"/>
    </location>
</feature>
<dbReference type="GO" id="GO:0004721">
    <property type="term" value="F:phosphoprotein phosphatase activity"/>
    <property type="evidence" value="ECO:0007669"/>
    <property type="project" value="UniProtKB-KW"/>
</dbReference>
<comment type="similarity">
    <text evidence="1">Belongs to the protein-tyrosine phosphatase family. Non-receptor class dual specificity subfamily.</text>
</comment>
<dbReference type="Gene3D" id="3.90.190.10">
    <property type="entry name" value="Protein tyrosine phosphatase superfamily"/>
    <property type="match status" value="1"/>
</dbReference>
<keyword evidence="3" id="KW-0904">Protein phosphatase</keyword>
<dbReference type="PANTHER" id="PTHR45961:SF6">
    <property type="entry name" value="IP21249P"/>
    <property type="match status" value="1"/>
</dbReference>
<dbReference type="SUPFAM" id="SSF52799">
    <property type="entry name" value="(Phosphotyrosine protein) phosphatases II"/>
    <property type="match status" value="1"/>
</dbReference>
<dbReference type="InterPro" id="IPR000387">
    <property type="entry name" value="Tyr_Pase_dom"/>
</dbReference>
<dbReference type="EMBL" id="GGLE01005558">
    <property type="protein sequence ID" value="MBY09684.1"/>
    <property type="molecule type" value="Transcribed_RNA"/>
</dbReference>
<dbReference type="SMART" id="SM00195">
    <property type="entry name" value="DSPc"/>
    <property type="match status" value="1"/>
</dbReference>
<dbReference type="GO" id="GO:0005737">
    <property type="term" value="C:cytoplasm"/>
    <property type="evidence" value="ECO:0007669"/>
    <property type="project" value="TreeGrafter"/>
</dbReference>
<protein>
    <submittedName>
        <fullName evidence="6">Putative dual specificity phosphatase</fullName>
    </submittedName>
</protein>
<dbReference type="PRINTS" id="PR01908">
    <property type="entry name" value="ADSPHPHTASE"/>
</dbReference>
<accession>A0A2R5LJK8</accession>
<dbReference type="PANTHER" id="PTHR45961">
    <property type="entry name" value="IP21249P"/>
    <property type="match status" value="1"/>
</dbReference>
<evidence type="ECO:0000256" key="1">
    <source>
        <dbReference type="ARBA" id="ARBA00008601"/>
    </source>
</evidence>
<dbReference type="AlphaFoldDB" id="A0A2R5LJK8"/>
<dbReference type="Pfam" id="PF00782">
    <property type="entry name" value="DSPc"/>
    <property type="match status" value="1"/>
</dbReference>
<reference evidence="6" key="1">
    <citation type="submission" date="2018-03" db="EMBL/GenBank/DDBJ databases">
        <title>The relapsing fever spirochete Borrelia turicatae persists in the highly oxidative environment of its soft-bodied tick vector.</title>
        <authorList>
            <person name="Bourret T.J."/>
            <person name="Boyle W.K."/>
            <person name="Valenzuela J.G."/>
            <person name="Oliveira F."/>
            <person name="Lopez J.E."/>
        </authorList>
    </citation>
    <scope>NUCLEOTIDE SEQUENCE</scope>
    <source>
        <strain evidence="6">Kansas strain/isolate</strain>
        <tissue evidence="6">Salivary glands</tissue>
    </source>
</reference>
<dbReference type="PROSITE" id="PS50056">
    <property type="entry name" value="TYR_PHOSPHATASE_2"/>
    <property type="match status" value="1"/>
</dbReference>
<sequence length="187" mass="21057">MAFGVISQVTDFLFLSGVRPLTLPAVRSLGITTIINCTMDLPDLPIGAEVEFVRVRVDDSPIFDLSVYFDPVADRIQEVYLRGGKVLVHCMAGASRSPALVMAYLMKYHRMRLRDAFRYVKQRRPVVHPNYGFFKQLIDYENQLFGSASVEMVPVPSLGPGYGLVPDIYLEECKGLLWLHSLKAMGR</sequence>
<dbReference type="InterPro" id="IPR016130">
    <property type="entry name" value="Tyr_Pase_AS"/>
</dbReference>
<dbReference type="InterPro" id="IPR029021">
    <property type="entry name" value="Prot-tyrosine_phosphatase-like"/>
</dbReference>
<keyword evidence="2" id="KW-0378">Hydrolase</keyword>
<evidence type="ECO:0000259" key="4">
    <source>
        <dbReference type="PROSITE" id="PS50054"/>
    </source>
</evidence>
<proteinExistence type="inferred from homology"/>
<evidence type="ECO:0000259" key="5">
    <source>
        <dbReference type="PROSITE" id="PS50056"/>
    </source>
</evidence>
<feature type="domain" description="Tyrosine-protein phosphatase" evidence="4">
    <location>
        <begin position="5"/>
        <end position="146"/>
    </location>
</feature>
<evidence type="ECO:0000313" key="6">
    <source>
        <dbReference type="EMBL" id="MBY09684.1"/>
    </source>
</evidence>
<dbReference type="PROSITE" id="PS00383">
    <property type="entry name" value="TYR_PHOSPHATASE_1"/>
    <property type="match status" value="1"/>
</dbReference>
<dbReference type="PROSITE" id="PS50054">
    <property type="entry name" value="TYR_PHOSPHATASE_DUAL"/>
    <property type="match status" value="1"/>
</dbReference>
<evidence type="ECO:0000256" key="3">
    <source>
        <dbReference type="ARBA" id="ARBA00022912"/>
    </source>
</evidence>
<dbReference type="InterPro" id="IPR052103">
    <property type="entry name" value="Dual_spec_Phospatases"/>
</dbReference>